<dbReference type="EMBL" id="RJSG01000001">
    <property type="protein sequence ID" value="RNL81268.1"/>
    <property type="molecule type" value="Genomic_DNA"/>
</dbReference>
<feature type="transmembrane region" description="Helical" evidence="6">
    <location>
        <begin position="113"/>
        <end position="139"/>
    </location>
</feature>
<feature type="transmembrane region" description="Helical" evidence="6">
    <location>
        <begin position="68"/>
        <end position="92"/>
    </location>
</feature>
<feature type="transmembrane region" description="Helical" evidence="6">
    <location>
        <begin position="317"/>
        <end position="342"/>
    </location>
</feature>
<dbReference type="RefSeq" id="WP_123232471.1">
    <property type="nucleotide sequence ID" value="NZ_RJSG01000001.1"/>
</dbReference>
<accession>A0A3N0E085</accession>
<feature type="transmembrane region" description="Helical" evidence="6">
    <location>
        <begin position="25"/>
        <end position="48"/>
    </location>
</feature>
<dbReference type="Pfam" id="PF02687">
    <property type="entry name" value="FtsX"/>
    <property type="match status" value="1"/>
</dbReference>
<protein>
    <submittedName>
        <fullName evidence="8">ABC transporter permease</fullName>
    </submittedName>
</protein>
<comment type="caution">
    <text evidence="8">The sequence shown here is derived from an EMBL/GenBank/DDBJ whole genome shotgun (WGS) entry which is preliminary data.</text>
</comment>
<feature type="domain" description="ABC3 transporter permease C-terminal" evidence="7">
    <location>
        <begin position="363"/>
        <end position="480"/>
    </location>
</feature>
<gene>
    <name evidence="8" type="ORF">EFL95_02580</name>
</gene>
<proteinExistence type="predicted"/>
<evidence type="ECO:0000313" key="9">
    <source>
        <dbReference type="Proteomes" id="UP000277094"/>
    </source>
</evidence>
<name>A0A3N0E085_9ACTN</name>
<evidence type="ECO:0000313" key="8">
    <source>
        <dbReference type="EMBL" id="RNL81268.1"/>
    </source>
</evidence>
<dbReference type="Proteomes" id="UP000277094">
    <property type="component" value="Unassembled WGS sequence"/>
</dbReference>
<feature type="transmembrane region" description="Helical" evidence="6">
    <location>
        <begin position="231"/>
        <end position="251"/>
    </location>
</feature>
<dbReference type="InterPro" id="IPR003838">
    <property type="entry name" value="ABC3_permease_C"/>
</dbReference>
<feature type="transmembrane region" description="Helical" evidence="6">
    <location>
        <begin position="190"/>
        <end position="210"/>
    </location>
</feature>
<keyword evidence="9" id="KW-1185">Reference proteome</keyword>
<organism evidence="8 9">
    <name type="scientific">Nocardioides marmorisolisilvae</name>
    <dbReference type="NCBI Taxonomy" id="1542737"/>
    <lineage>
        <taxon>Bacteria</taxon>
        <taxon>Bacillati</taxon>
        <taxon>Actinomycetota</taxon>
        <taxon>Actinomycetes</taxon>
        <taxon>Propionibacteriales</taxon>
        <taxon>Nocardioidaceae</taxon>
        <taxon>Nocardioides</taxon>
    </lineage>
</organism>
<evidence type="ECO:0000256" key="4">
    <source>
        <dbReference type="ARBA" id="ARBA00022989"/>
    </source>
</evidence>
<evidence type="ECO:0000256" key="3">
    <source>
        <dbReference type="ARBA" id="ARBA00022692"/>
    </source>
</evidence>
<evidence type="ECO:0000256" key="1">
    <source>
        <dbReference type="ARBA" id="ARBA00004651"/>
    </source>
</evidence>
<dbReference type="GO" id="GO:0005886">
    <property type="term" value="C:plasma membrane"/>
    <property type="evidence" value="ECO:0007669"/>
    <property type="project" value="UniProtKB-SubCell"/>
</dbReference>
<dbReference type="AlphaFoldDB" id="A0A3N0E085"/>
<keyword evidence="2" id="KW-1003">Cell membrane</keyword>
<comment type="subcellular location">
    <subcellularLocation>
        <location evidence="1">Cell membrane</location>
        <topology evidence="1">Multi-pass membrane protein</topology>
    </subcellularLocation>
</comment>
<keyword evidence="4 6" id="KW-1133">Transmembrane helix</keyword>
<evidence type="ECO:0000259" key="7">
    <source>
        <dbReference type="Pfam" id="PF02687"/>
    </source>
</evidence>
<feature type="transmembrane region" description="Helical" evidence="6">
    <location>
        <begin position="405"/>
        <end position="428"/>
    </location>
</feature>
<feature type="transmembrane region" description="Helical" evidence="6">
    <location>
        <begin position="362"/>
        <end position="384"/>
    </location>
</feature>
<keyword evidence="3 6" id="KW-0812">Transmembrane</keyword>
<keyword evidence="5 6" id="KW-0472">Membrane</keyword>
<reference evidence="8 9" key="1">
    <citation type="submission" date="2018-11" db="EMBL/GenBank/DDBJ databases">
        <authorList>
            <person name="Li F."/>
        </authorList>
    </citation>
    <scope>NUCLEOTIDE SEQUENCE [LARGE SCALE GENOMIC DNA]</scope>
    <source>
        <strain evidence="8 9">KIS18-7</strain>
    </source>
</reference>
<feature type="transmembrane region" description="Helical" evidence="6">
    <location>
        <begin position="266"/>
        <end position="296"/>
    </location>
</feature>
<evidence type="ECO:0000256" key="2">
    <source>
        <dbReference type="ARBA" id="ARBA00022475"/>
    </source>
</evidence>
<evidence type="ECO:0000256" key="6">
    <source>
        <dbReference type="SAM" id="Phobius"/>
    </source>
</evidence>
<sequence>MTRGVRLFNLVALGFRSAYSSRPRFVASAAVGAAASVTCLAVGTVRAIDSGHGGPYSTALLQQASMRQGLLTGLALLLVPLVALLGQAATLGSPARNRRLALYRLVGATPREVRIALVAEAALPVATGAVAALCAFPLAQRLLNGPLTVIGSWTTTTVVRDGVDATTEITHVHHGSVHVLPTDVAPGSCWALATLLLLPTAAVIVCWFASRRIEADPLAVSRRVKARRPPLAAAAITLLLSLSGLVGYSGLRSLLGQPNRATQIDVIVVVGLFSVAAGSLVVGVASVASHLGRWIADTARRPALLIAGRRLESDPYAVSRATALVLLALVVAFSGQAVKAHFLVITDPEDPLYADTLRLVDVAYYLALALACCGLALSTFEAMVARREQFEVQLAVGTPRRVLRLSVVLEALLPLVPGVIASSVIALLGVRGILGTGHAEVVGSGAIEHTRIVPIPIPWTSVAGLGLFVLFASGLVAALSFTALGPVQSPPPRD</sequence>
<feature type="transmembrane region" description="Helical" evidence="6">
    <location>
        <begin position="462"/>
        <end position="484"/>
    </location>
</feature>
<evidence type="ECO:0000256" key="5">
    <source>
        <dbReference type="ARBA" id="ARBA00023136"/>
    </source>
</evidence>